<dbReference type="RefSeq" id="WP_013462643.1">
    <property type="nucleotide sequence ID" value="NZ_CP041038.1"/>
</dbReference>
<dbReference type="CDD" id="cd18552">
    <property type="entry name" value="ABC_6TM_MsbA_like"/>
    <property type="match status" value="1"/>
</dbReference>
<evidence type="ECO:0000256" key="6">
    <source>
        <dbReference type="ARBA" id="ARBA00023136"/>
    </source>
</evidence>
<keyword evidence="6 7" id="KW-0472">Membrane</keyword>
<dbReference type="InterPro" id="IPR003593">
    <property type="entry name" value="AAA+_ATPase"/>
</dbReference>
<keyword evidence="5 7" id="KW-1133">Transmembrane helix</keyword>
<dbReference type="GO" id="GO:0005524">
    <property type="term" value="F:ATP binding"/>
    <property type="evidence" value="ECO:0007669"/>
    <property type="project" value="UniProtKB-KW"/>
</dbReference>
<keyword evidence="4 10" id="KW-0067">ATP-binding</keyword>
<reference evidence="10 11" key="1">
    <citation type="journal article" date="2020" name="Data Brief">
        <title>Data of de novo genome assembly of the Chlamydia psittaci strain isolated from the livestock in Volga Region, Russian Federation.</title>
        <authorList>
            <person name="Feodorova V.A."/>
            <person name="Zaitsev S.S."/>
            <person name="Khizhnyakova M.A."/>
            <person name="Saltykov Y.V."/>
            <person name="Evstifeev V.V."/>
            <person name="Khusainov F.M."/>
            <person name="Yakovlev S.I."/>
            <person name="Larionova O.S."/>
            <person name="Motin V.L."/>
        </authorList>
    </citation>
    <scope>NUCLEOTIDE SEQUENCE [LARGE SCALE GENOMIC DNA]</scope>
    <source>
        <strain evidence="10 11">Rostinovo-70</strain>
    </source>
</reference>
<evidence type="ECO:0000313" key="11">
    <source>
        <dbReference type="Proteomes" id="UP000320536"/>
    </source>
</evidence>
<evidence type="ECO:0000256" key="3">
    <source>
        <dbReference type="ARBA" id="ARBA00022741"/>
    </source>
</evidence>
<evidence type="ECO:0000259" key="8">
    <source>
        <dbReference type="PROSITE" id="PS50893"/>
    </source>
</evidence>
<evidence type="ECO:0000259" key="9">
    <source>
        <dbReference type="PROSITE" id="PS50929"/>
    </source>
</evidence>
<accession>A0ABX5VZ72</accession>
<dbReference type="GeneID" id="12242832"/>
<dbReference type="PROSITE" id="PS00211">
    <property type="entry name" value="ABC_TRANSPORTER_1"/>
    <property type="match status" value="1"/>
</dbReference>
<dbReference type="EMBL" id="CP041038">
    <property type="protein sequence ID" value="QDE37559.1"/>
    <property type="molecule type" value="Genomic_DNA"/>
</dbReference>
<feature type="transmembrane region" description="Helical" evidence="7">
    <location>
        <begin position="200"/>
        <end position="219"/>
    </location>
</feature>
<keyword evidence="11" id="KW-1185">Reference proteome</keyword>
<dbReference type="InterPro" id="IPR039421">
    <property type="entry name" value="Type_1_exporter"/>
</dbReference>
<proteinExistence type="predicted"/>
<dbReference type="Pfam" id="PF00664">
    <property type="entry name" value="ABC_membrane"/>
    <property type="match status" value="1"/>
</dbReference>
<protein>
    <submittedName>
        <fullName evidence="10">ABC transporter ATP-binding protein</fullName>
    </submittedName>
</protein>
<comment type="subcellular location">
    <subcellularLocation>
        <location evidence="1">Cell membrane</location>
        <topology evidence="1">Multi-pass membrane protein</topology>
    </subcellularLocation>
</comment>
<gene>
    <name evidence="10" type="ORF">FI836_04640</name>
</gene>
<dbReference type="SUPFAM" id="SSF90123">
    <property type="entry name" value="ABC transporter transmembrane region"/>
    <property type="match status" value="1"/>
</dbReference>
<dbReference type="InterPro" id="IPR036640">
    <property type="entry name" value="ABC1_TM_sf"/>
</dbReference>
<name>A0ABX5VZ72_9CHLA</name>
<feature type="domain" description="ABC transporter" evidence="8">
    <location>
        <begin position="399"/>
        <end position="632"/>
    </location>
</feature>
<dbReference type="Proteomes" id="UP000320536">
    <property type="component" value="Chromosome"/>
</dbReference>
<evidence type="ECO:0000256" key="5">
    <source>
        <dbReference type="ARBA" id="ARBA00022989"/>
    </source>
</evidence>
<keyword evidence="2 7" id="KW-0812">Transmembrane</keyword>
<dbReference type="InterPro" id="IPR027417">
    <property type="entry name" value="P-loop_NTPase"/>
</dbReference>
<feature type="domain" description="ABC transmembrane type-1" evidence="9">
    <location>
        <begin position="113"/>
        <end position="365"/>
    </location>
</feature>
<dbReference type="PANTHER" id="PTHR24221:SF654">
    <property type="entry name" value="ATP-BINDING CASSETTE SUB-FAMILY B MEMBER 6"/>
    <property type="match status" value="1"/>
</dbReference>
<sequence length="655" mass="73062">MKLLLKAVLRHKKHLTLLGFSLLAILGLTVSSQAEIFSLGIIAKTGPDAFLLFARKENNQLIKASQLSQEQILERWSDISPNSDTITTAEAHAYISRYGKRGTSITSRLSCFISRYIDLSCFGSLALFLVIVAIFKAVTLFFQRFLSQVVAIRVSCDLRRDYFRALQKLPMTFFHAHDMGNLSSRVITDSTSIAQAVNSLMVNYVQAPITLTLALAVCLSISWKFSLLVCIAFPVLILPIVIIAKKIKALAKRIQKNQDQFSSVLLDFLAGIVTVKVFRTEAFAFKKYCDQNSRIAALEEKSTAYGLLPRPLLHTIASLFFAFVVIIGLYKFHIAPEELIVFCGLLYLIYDPVKKFGDENTTIMKGCAAAERFYEVLSHPDLYNESEDSQEFLGLTRNLEFRDVSFSYDNERKVLKNLSFTINKGEAIGIVGPTGSGKTTISKLLPRLYEVSQGDILLDGVSIKSYSKSSLRDHIGCVLQNPFLFYDTIWNNLTCGKDIPEEDVIHALKQASAYEFVQKMPQGVHSLLEESGKNLSGGQQQRLTIARALLKNASILILDEATSSLDAISENYIKEIIGQLKGQCTQIIIAHKLSTLEYVDRVIYLEHGSKVAEGMKDELLSSCPAFLKMWELSGTKDWETSPSVSPELITPLSFS</sequence>
<evidence type="ECO:0000256" key="2">
    <source>
        <dbReference type="ARBA" id="ARBA00022692"/>
    </source>
</evidence>
<evidence type="ECO:0000313" key="10">
    <source>
        <dbReference type="EMBL" id="QDE37559.1"/>
    </source>
</evidence>
<feature type="transmembrane region" description="Helical" evidence="7">
    <location>
        <begin position="225"/>
        <end position="244"/>
    </location>
</feature>
<dbReference type="SUPFAM" id="SSF52540">
    <property type="entry name" value="P-loop containing nucleoside triphosphate hydrolases"/>
    <property type="match status" value="1"/>
</dbReference>
<dbReference type="InterPro" id="IPR017871">
    <property type="entry name" value="ABC_transporter-like_CS"/>
</dbReference>
<dbReference type="PROSITE" id="PS50929">
    <property type="entry name" value="ABC_TM1F"/>
    <property type="match status" value="1"/>
</dbReference>
<evidence type="ECO:0000256" key="1">
    <source>
        <dbReference type="ARBA" id="ARBA00004651"/>
    </source>
</evidence>
<keyword evidence="3" id="KW-0547">Nucleotide-binding</keyword>
<evidence type="ECO:0000256" key="7">
    <source>
        <dbReference type="SAM" id="Phobius"/>
    </source>
</evidence>
<feature type="transmembrane region" description="Helical" evidence="7">
    <location>
        <begin position="122"/>
        <end position="142"/>
    </location>
</feature>
<dbReference type="InterPro" id="IPR003439">
    <property type="entry name" value="ABC_transporter-like_ATP-bd"/>
</dbReference>
<dbReference type="InterPro" id="IPR011527">
    <property type="entry name" value="ABC1_TM_dom"/>
</dbReference>
<dbReference type="PROSITE" id="PS50893">
    <property type="entry name" value="ABC_TRANSPORTER_2"/>
    <property type="match status" value="1"/>
</dbReference>
<dbReference type="PANTHER" id="PTHR24221">
    <property type="entry name" value="ATP-BINDING CASSETTE SUB-FAMILY B"/>
    <property type="match status" value="1"/>
</dbReference>
<dbReference type="Gene3D" id="3.40.50.300">
    <property type="entry name" value="P-loop containing nucleotide triphosphate hydrolases"/>
    <property type="match status" value="1"/>
</dbReference>
<evidence type="ECO:0000256" key="4">
    <source>
        <dbReference type="ARBA" id="ARBA00022840"/>
    </source>
</evidence>
<organism evidence="10 11">
    <name type="scientific">Chlamydophila parapsittaci</name>
    <dbReference type="NCBI Taxonomy" id="344886"/>
    <lineage>
        <taxon>Bacteria</taxon>
        <taxon>Pseudomonadati</taxon>
        <taxon>Chlamydiota</taxon>
        <taxon>Chlamydiia</taxon>
        <taxon>Chlamydiales</taxon>
        <taxon>Chlamydiaceae</taxon>
        <taxon>Chlamydia/Chlamydophila group</taxon>
        <taxon>Chlamydia</taxon>
    </lineage>
</organism>
<dbReference type="Pfam" id="PF00005">
    <property type="entry name" value="ABC_tran"/>
    <property type="match status" value="1"/>
</dbReference>
<dbReference type="SMART" id="SM00382">
    <property type="entry name" value="AAA"/>
    <property type="match status" value="1"/>
</dbReference>
<dbReference type="Gene3D" id="1.20.1560.10">
    <property type="entry name" value="ABC transporter type 1, transmembrane domain"/>
    <property type="match status" value="1"/>
</dbReference>
<feature type="transmembrane region" description="Helical" evidence="7">
    <location>
        <begin position="311"/>
        <end position="330"/>
    </location>
</feature>